<organism evidence="2 3">
    <name type="scientific">Lysinibacillus alkalisoli</name>
    <dbReference type="NCBI Taxonomy" id="1911548"/>
    <lineage>
        <taxon>Bacteria</taxon>
        <taxon>Bacillati</taxon>
        <taxon>Bacillota</taxon>
        <taxon>Bacilli</taxon>
        <taxon>Bacillales</taxon>
        <taxon>Bacillaceae</taxon>
        <taxon>Lysinibacillus</taxon>
    </lineage>
</organism>
<feature type="chain" id="PRO_5039062550" evidence="1">
    <location>
        <begin position="26"/>
        <end position="162"/>
    </location>
</feature>
<feature type="signal peptide" evidence="1">
    <location>
        <begin position="1"/>
        <end position="25"/>
    </location>
</feature>
<evidence type="ECO:0000256" key="1">
    <source>
        <dbReference type="SAM" id="SignalP"/>
    </source>
</evidence>
<proteinExistence type="predicted"/>
<reference evidence="2" key="2">
    <citation type="submission" date="2020-09" db="EMBL/GenBank/DDBJ databases">
        <authorList>
            <person name="Sun Q."/>
            <person name="Zhou Y."/>
        </authorList>
    </citation>
    <scope>NUCLEOTIDE SEQUENCE</scope>
    <source>
        <strain evidence="2">CGMCC 1.15760</strain>
    </source>
</reference>
<protein>
    <submittedName>
        <fullName evidence="2">Uncharacterized protein</fullName>
    </submittedName>
</protein>
<dbReference type="AlphaFoldDB" id="A0A917G0U5"/>
<evidence type="ECO:0000313" key="2">
    <source>
        <dbReference type="EMBL" id="GGG16758.1"/>
    </source>
</evidence>
<gene>
    <name evidence="2" type="ORF">GCM10007425_08870</name>
</gene>
<evidence type="ECO:0000313" key="3">
    <source>
        <dbReference type="Proteomes" id="UP000616608"/>
    </source>
</evidence>
<keyword evidence="3" id="KW-1185">Reference proteome</keyword>
<dbReference type="EMBL" id="BMJT01000003">
    <property type="protein sequence ID" value="GGG16758.1"/>
    <property type="molecule type" value="Genomic_DNA"/>
</dbReference>
<dbReference type="Proteomes" id="UP000616608">
    <property type="component" value="Unassembled WGS sequence"/>
</dbReference>
<reference evidence="2" key="1">
    <citation type="journal article" date="2014" name="Int. J. Syst. Evol. Microbiol.">
        <title>Complete genome sequence of Corynebacterium casei LMG S-19264T (=DSM 44701T), isolated from a smear-ripened cheese.</title>
        <authorList>
            <consortium name="US DOE Joint Genome Institute (JGI-PGF)"/>
            <person name="Walter F."/>
            <person name="Albersmeier A."/>
            <person name="Kalinowski J."/>
            <person name="Ruckert C."/>
        </authorList>
    </citation>
    <scope>NUCLEOTIDE SEQUENCE</scope>
    <source>
        <strain evidence="2">CGMCC 1.15760</strain>
    </source>
</reference>
<dbReference type="RefSeq" id="WP_188613826.1">
    <property type="nucleotide sequence ID" value="NZ_BMJT01000003.1"/>
</dbReference>
<keyword evidence="1" id="KW-0732">Signal</keyword>
<name>A0A917G0U5_9BACI</name>
<accession>A0A917G0U5</accession>
<comment type="caution">
    <text evidence="2">The sequence shown here is derived from an EMBL/GenBank/DDBJ whole genome shotgun (WGS) entry which is preliminary data.</text>
</comment>
<sequence length="162" mass="18588">MKKHVSFLTATACAMSLFLTPIANAFADSNTLNYAEKGSVSKNKFKKNKRFESTVTTTKDKQIKLVFENNKIYYTNYIYEAPWDYKIVKKLTIKLKGNKKINIKNGKFYLKDKLYTGSIRTEDTLVIPLQGKSYFYLKGKVKKGVLVSGTEYRTDYDAVWAG</sequence>